<accession>A0A0D2NB65</accession>
<protein>
    <recommendedName>
        <fullName evidence="1">RNase H type-1 domain-containing protein</fullName>
    </recommendedName>
</protein>
<evidence type="ECO:0000313" key="3">
    <source>
        <dbReference type="Proteomes" id="UP000054270"/>
    </source>
</evidence>
<dbReference type="GO" id="GO:0004523">
    <property type="term" value="F:RNA-DNA hybrid ribonuclease activity"/>
    <property type="evidence" value="ECO:0007669"/>
    <property type="project" value="InterPro"/>
</dbReference>
<dbReference type="SUPFAM" id="SSF53098">
    <property type="entry name" value="Ribonuclease H-like"/>
    <property type="match status" value="1"/>
</dbReference>
<keyword evidence="3" id="KW-1185">Reference proteome</keyword>
<dbReference type="STRING" id="945553.A0A0D2NB65"/>
<dbReference type="EMBL" id="KN817712">
    <property type="protein sequence ID" value="KJA13806.1"/>
    <property type="molecule type" value="Genomic_DNA"/>
</dbReference>
<dbReference type="AlphaFoldDB" id="A0A0D2NB65"/>
<organism evidence="2 3">
    <name type="scientific">Hypholoma sublateritium (strain FD-334 SS-4)</name>
    <dbReference type="NCBI Taxonomy" id="945553"/>
    <lineage>
        <taxon>Eukaryota</taxon>
        <taxon>Fungi</taxon>
        <taxon>Dikarya</taxon>
        <taxon>Basidiomycota</taxon>
        <taxon>Agaricomycotina</taxon>
        <taxon>Agaricomycetes</taxon>
        <taxon>Agaricomycetidae</taxon>
        <taxon>Agaricales</taxon>
        <taxon>Agaricineae</taxon>
        <taxon>Strophariaceae</taxon>
        <taxon>Hypholoma</taxon>
    </lineage>
</organism>
<dbReference type="Proteomes" id="UP000054270">
    <property type="component" value="Unassembled WGS sequence"/>
</dbReference>
<reference evidence="3" key="1">
    <citation type="submission" date="2014-04" db="EMBL/GenBank/DDBJ databases">
        <title>Evolutionary Origins and Diversification of the Mycorrhizal Mutualists.</title>
        <authorList>
            <consortium name="DOE Joint Genome Institute"/>
            <consortium name="Mycorrhizal Genomics Consortium"/>
            <person name="Kohler A."/>
            <person name="Kuo A."/>
            <person name="Nagy L.G."/>
            <person name="Floudas D."/>
            <person name="Copeland A."/>
            <person name="Barry K.W."/>
            <person name="Cichocki N."/>
            <person name="Veneault-Fourrey C."/>
            <person name="LaButti K."/>
            <person name="Lindquist E.A."/>
            <person name="Lipzen A."/>
            <person name="Lundell T."/>
            <person name="Morin E."/>
            <person name="Murat C."/>
            <person name="Riley R."/>
            <person name="Ohm R."/>
            <person name="Sun H."/>
            <person name="Tunlid A."/>
            <person name="Henrissat B."/>
            <person name="Grigoriev I.V."/>
            <person name="Hibbett D.S."/>
            <person name="Martin F."/>
        </authorList>
    </citation>
    <scope>NUCLEOTIDE SEQUENCE [LARGE SCALE GENOMIC DNA]</scope>
    <source>
        <strain evidence="3">FD-334 SS-4</strain>
    </source>
</reference>
<feature type="domain" description="RNase H type-1" evidence="1">
    <location>
        <begin position="1"/>
        <end position="89"/>
    </location>
</feature>
<gene>
    <name evidence="2" type="ORF">HYPSUDRAFT_173810</name>
</gene>
<dbReference type="InterPro" id="IPR036397">
    <property type="entry name" value="RNaseH_sf"/>
</dbReference>
<evidence type="ECO:0000313" key="2">
    <source>
        <dbReference type="EMBL" id="KJA13806.1"/>
    </source>
</evidence>
<proteinExistence type="predicted"/>
<dbReference type="Gene3D" id="3.30.420.10">
    <property type="entry name" value="Ribonuclease H-like superfamily/Ribonuclease H"/>
    <property type="match status" value="1"/>
</dbReference>
<dbReference type="InterPro" id="IPR012337">
    <property type="entry name" value="RNaseH-like_sf"/>
</dbReference>
<dbReference type="InterPro" id="IPR002156">
    <property type="entry name" value="RNaseH_domain"/>
</dbReference>
<dbReference type="OrthoDB" id="407198at2759"/>
<dbReference type="Pfam" id="PF00075">
    <property type="entry name" value="RNase_H"/>
    <property type="match status" value="1"/>
</dbReference>
<name>A0A0D2NB65_HYPSF</name>
<dbReference type="GO" id="GO:0003676">
    <property type="term" value="F:nucleic acid binding"/>
    <property type="evidence" value="ECO:0007669"/>
    <property type="project" value="InterPro"/>
</dbReference>
<sequence length="102" mass="11455">MSDWQEEGFGKVVIACDSEYVVLGATERIANWDANGWKTAQGRDIANKGLWVRLIEAIEQLEQGGTVVHFHLIDRDFNLADKTAKEGANRDDVPEQWLNVAI</sequence>
<dbReference type="PROSITE" id="PS50879">
    <property type="entry name" value="RNASE_H_1"/>
    <property type="match status" value="1"/>
</dbReference>
<evidence type="ECO:0000259" key="1">
    <source>
        <dbReference type="PROSITE" id="PS50879"/>
    </source>
</evidence>